<evidence type="ECO:0008006" key="3">
    <source>
        <dbReference type="Google" id="ProtNLM"/>
    </source>
</evidence>
<name>A0ABU4WDR7_9BACT</name>
<proteinExistence type="predicted"/>
<comment type="caution">
    <text evidence="1">The sequence shown here is derived from an EMBL/GenBank/DDBJ whole genome shotgun (WGS) entry which is preliminary data.</text>
</comment>
<dbReference type="RefSeq" id="WP_370396156.1">
    <property type="nucleotide sequence ID" value="NZ_JALBUT010000001.1"/>
</dbReference>
<dbReference type="InterPro" id="IPR053738">
    <property type="entry name" value="Lambda_capsid_assembly"/>
</dbReference>
<protein>
    <recommendedName>
        <fullName evidence="3">Capsid protein</fullName>
    </recommendedName>
</protein>
<evidence type="ECO:0000313" key="1">
    <source>
        <dbReference type="EMBL" id="MDX8414706.1"/>
    </source>
</evidence>
<dbReference type="EMBL" id="JALBUT010000001">
    <property type="protein sequence ID" value="MDX8414706.1"/>
    <property type="molecule type" value="Genomic_DNA"/>
</dbReference>
<dbReference type="Proteomes" id="UP001275932">
    <property type="component" value="Unassembled WGS sequence"/>
</dbReference>
<dbReference type="Gene3D" id="3.90.1690.10">
    <property type="entry name" value="phage-related protein like domain"/>
    <property type="match status" value="1"/>
</dbReference>
<organism evidence="1 2">
    <name type="scientific">Intestinicryptomonas porci</name>
    <dbReference type="NCBI Taxonomy" id="2926320"/>
    <lineage>
        <taxon>Bacteria</taxon>
        <taxon>Pseudomonadati</taxon>
        <taxon>Verrucomicrobiota</taxon>
        <taxon>Opitutia</taxon>
        <taxon>Opitutales</taxon>
        <taxon>Intestinicryptomonaceae</taxon>
        <taxon>Intestinicryptomonas</taxon>
    </lineage>
</organism>
<sequence>MENITQANQNKFNAATYSEALTAFTVGWQDNDASKILNFIAPAIPVGRRFEFKRSDNAEAFYSESDDLRAIGSEFKRVQYKGESVNEKTLNKGLTMRVDHDEVADDDWQERYTQILLQRLLRNELRRAMSALETIAQNDGEKTIWNSSANPDADIRAMLSACADQSGVRANKILFGEDAWAMRLDCLENQSTSVAFRASSLTPDELAAKFMLEGCKVLSARYQQNPTQKAKIASNKIFAFSAFDGASKDEPSNLKRFYTPSPEGTAFRVYLEEHAKYTDITVEHYSSIVATSTLGVRSLEIANS</sequence>
<evidence type="ECO:0000313" key="2">
    <source>
        <dbReference type="Proteomes" id="UP001275932"/>
    </source>
</evidence>
<gene>
    <name evidence="1" type="ORF">MOX91_00705</name>
</gene>
<accession>A0ABU4WDR7</accession>
<reference evidence="1 2" key="1">
    <citation type="submission" date="2022-03" db="EMBL/GenBank/DDBJ databases">
        <title>Novel taxa within the pig intestine.</title>
        <authorList>
            <person name="Wylensek D."/>
            <person name="Bishof K."/>
            <person name="Afrizal A."/>
            <person name="Clavel T."/>
        </authorList>
    </citation>
    <scope>NUCLEOTIDE SEQUENCE [LARGE SCALE GENOMIC DNA]</scope>
    <source>
        <strain evidence="1 2">CLA-KB-P66</strain>
    </source>
</reference>
<keyword evidence="2" id="KW-1185">Reference proteome</keyword>